<dbReference type="RefSeq" id="WP_284260264.1">
    <property type="nucleotide sequence ID" value="NZ_BSOW01000001.1"/>
</dbReference>
<keyword evidence="1" id="KW-0805">Transcription regulation</keyword>
<dbReference type="PROSITE" id="PS00041">
    <property type="entry name" value="HTH_ARAC_FAMILY_1"/>
    <property type="match status" value="1"/>
</dbReference>
<dbReference type="InterPro" id="IPR009057">
    <property type="entry name" value="Homeodomain-like_sf"/>
</dbReference>
<dbReference type="PROSITE" id="PS01124">
    <property type="entry name" value="HTH_ARAC_FAMILY_2"/>
    <property type="match status" value="1"/>
</dbReference>
<dbReference type="EMBL" id="BSOW01000001">
    <property type="protein sequence ID" value="GLR83546.1"/>
    <property type="molecule type" value="Genomic_DNA"/>
</dbReference>
<protein>
    <recommendedName>
        <fullName evidence="4">HTH araC/xylS-type domain-containing protein</fullName>
    </recommendedName>
</protein>
<accession>A0ABQ6APT0</accession>
<evidence type="ECO:0000259" key="4">
    <source>
        <dbReference type="PROSITE" id="PS01124"/>
    </source>
</evidence>
<dbReference type="InterPro" id="IPR018062">
    <property type="entry name" value="HTH_AraC-typ_CS"/>
</dbReference>
<feature type="domain" description="HTH araC/xylS-type" evidence="4">
    <location>
        <begin position="113"/>
        <end position="209"/>
    </location>
</feature>
<name>A0ABQ6APT0_9BRAD</name>
<dbReference type="PRINTS" id="PR00032">
    <property type="entry name" value="HTHARAC"/>
</dbReference>
<evidence type="ECO:0000313" key="6">
    <source>
        <dbReference type="Proteomes" id="UP001156905"/>
    </source>
</evidence>
<evidence type="ECO:0000256" key="1">
    <source>
        <dbReference type="ARBA" id="ARBA00023015"/>
    </source>
</evidence>
<evidence type="ECO:0000313" key="5">
    <source>
        <dbReference type="EMBL" id="GLR83546.1"/>
    </source>
</evidence>
<dbReference type="InterPro" id="IPR020449">
    <property type="entry name" value="Tscrpt_reg_AraC-type_HTH"/>
</dbReference>
<dbReference type="InterPro" id="IPR053142">
    <property type="entry name" value="PchR_regulatory_protein"/>
</dbReference>
<dbReference type="Proteomes" id="UP001156905">
    <property type="component" value="Unassembled WGS sequence"/>
</dbReference>
<dbReference type="Gene3D" id="1.10.10.60">
    <property type="entry name" value="Homeodomain-like"/>
    <property type="match status" value="1"/>
</dbReference>
<dbReference type="Pfam" id="PF12833">
    <property type="entry name" value="HTH_18"/>
    <property type="match status" value="1"/>
</dbReference>
<keyword evidence="3" id="KW-0804">Transcription</keyword>
<dbReference type="SUPFAM" id="SSF46689">
    <property type="entry name" value="Homeodomain-like"/>
    <property type="match status" value="2"/>
</dbReference>
<keyword evidence="6" id="KW-1185">Reference proteome</keyword>
<dbReference type="PANTHER" id="PTHR47893">
    <property type="entry name" value="REGULATORY PROTEIN PCHR"/>
    <property type="match status" value="1"/>
</dbReference>
<comment type="caution">
    <text evidence="5">The sequence shown here is derived from an EMBL/GenBank/DDBJ whole genome shotgun (WGS) entry which is preliminary data.</text>
</comment>
<sequence length="209" mass="22912">MRDTLDSRGSIRQSDGSAIGLAFSQAAIDGLGLRDEFLALFNEEGAGAAVASLKAPPRIQAVAAEMFSPPVGGGAAHLLLRAHAAEILAHALFNERGQVELDSVADRKRLLLQHVKDQMDADLSFPWSISELARRAGLSRRSFNQKFQIAYGESAIEYLRNRRLDAARAILTHQRVSVTEAAYRVGYAHSANFATAFRRRFGFSPSRCR</sequence>
<keyword evidence="2" id="KW-0238">DNA-binding</keyword>
<evidence type="ECO:0000256" key="2">
    <source>
        <dbReference type="ARBA" id="ARBA00023125"/>
    </source>
</evidence>
<dbReference type="SMART" id="SM00342">
    <property type="entry name" value="HTH_ARAC"/>
    <property type="match status" value="1"/>
</dbReference>
<reference evidence="6" key="1">
    <citation type="journal article" date="2019" name="Int. J. Syst. Evol. Microbiol.">
        <title>The Global Catalogue of Microorganisms (GCM) 10K type strain sequencing project: providing services to taxonomists for standard genome sequencing and annotation.</title>
        <authorList>
            <consortium name="The Broad Institute Genomics Platform"/>
            <consortium name="The Broad Institute Genome Sequencing Center for Infectious Disease"/>
            <person name="Wu L."/>
            <person name="Ma J."/>
        </authorList>
    </citation>
    <scope>NUCLEOTIDE SEQUENCE [LARGE SCALE GENOMIC DNA]</scope>
    <source>
        <strain evidence="6">NBRC 102520</strain>
    </source>
</reference>
<evidence type="ECO:0000256" key="3">
    <source>
        <dbReference type="ARBA" id="ARBA00023163"/>
    </source>
</evidence>
<dbReference type="InterPro" id="IPR018060">
    <property type="entry name" value="HTH_AraC"/>
</dbReference>
<organism evidence="5 6">
    <name type="scientific">Bradyrhizobium iriomotense</name>
    <dbReference type="NCBI Taxonomy" id="441950"/>
    <lineage>
        <taxon>Bacteria</taxon>
        <taxon>Pseudomonadati</taxon>
        <taxon>Pseudomonadota</taxon>
        <taxon>Alphaproteobacteria</taxon>
        <taxon>Hyphomicrobiales</taxon>
        <taxon>Nitrobacteraceae</taxon>
        <taxon>Bradyrhizobium</taxon>
    </lineage>
</organism>
<dbReference type="PANTHER" id="PTHR47893:SF1">
    <property type="entry name" value="REGULATORY PROTEIN PCHR"/>
    <property type="match status" value="1"/>
</dbReference>
<proteinExistence type="predicted"/>
<gene>
    <name evidence="5" type="ORF">GCM10007857_02560</name>
</gene>